<feature type="non-terminal residue" evidence="1">
    <location>
        <position position="1"/>
    </location>
</feature>
<name>A0A382SLD8_9ZZZZ</name>
<sequence>VAAKKTNIGLTPEARSVLDDLYDRLGFRELAHVRDIGVAHAIRCGIKVKKVSGTTNVWGAAQTSDDLVAVLQVVYPEDAEEDIYALYENLANLGLEDLGKDKNYKRWKDITELPGLDVDTADAERS</sequence>
<dbReference type="AlphaFoldDB" id="A0A382SLD8"/>
<proteinExistence type="predicted"/>
<protein>
    <submittedName>
        <fullName evidence="1">Uncharacterized protein</fullName>
    </submittedName>
</protein>
<evidence type="ECO:0000313" key="1">
    <source>
        <dbReference type="EMBL" id="SVD10362.1"/>
    </source>
</evidence>
<reference evidence="1" key="1">
    <citation type="submission" date="2018-05" db="EMBL/GenBank/DDBJ databases">
        <authorList>
            <person name="Lanie J.A."/>
            <person name="Ng W.-L."/>
            <person name="Kazmierczak K.M."/>
            <person name="Andrzejewski T.M."/>
            <person name="Davidsen T.M."/>
            <person name="Wayne K.J."/>
            <person name="Tettelin H."/>
            <person name="Glass J.I."/>
            <person name="Rusch D."/>
            <person name="Podicherti R."/>
            <person name="Tsui H.-C.T."/>
            <person name="Winkler M.E."/>
        </authorList>
    </citation>
    <scope>NUCLEOTIDE SEQUENCE</scope>
</reference>
<dbReference type="EMBL" id="UINC01129757">
    <property type="protein sequence ID" value="SVD10362.1"/>
    <property type="molecule type" value="Genomic_DNA"/>
</dbReference>
<accession>A0A382SLD8</accession>
<gene>
    <name evidence="1" type="ORF">METZ01_LOCUS363216</name>
</gene>
<organism evidence="1">
    <name type="scientific">marine metagenome</name>
    <dbReference type="NCBI Taxonomy" id="408172"/>
    <lineage>
        <taxon>unclassified sequences</taxon>
        <taxon>metagenomes</taxon>
        <taxon>ecological metagenomes</taxon>
    </lineage>
</organism>